<gene>
    <name evidence="1" type="ORF">PIB30_059489</name>
</gene>
<evidence type="ECO:0000313" key="1">
    <source>
        <dbReference type="EMBL" id="MED6149123.1"/>
    </source>
</evidence>
<organism evidence="1 2">
    <name type="scientific">Stylosanthes scabra</name>
    <dbReference type="NCBI Taxonomy" id="79078"/>
    <lineage>
        <taxon>Eukaryota</taxon>
        <taxon>Viridiplantae</taxon>
        <taxon>Streptophyta</taxon>
        <taxon>Embryophyta</taxon>
        <taxon>Tracheophyta</taxon>
        <taxon>Spermatophyta</taxon>
        <taxon>Magnoliopsida</taxon>
        <taxon>eudicotyledons</taxon>
        <taxon>Gunneridae</taxon>
        <taxon>Pentapetalae</taxon>
        <taxon>rosids</taxon>
        <taxon>fabids</taxon>
        <taxon>Fabales</taxon>
        <taxon>Fabaceae</taxon>
        <taxon>Papilionoideae</taxon>
        <taxon>50 kb inversion clade</taxon>
        <taxon>dalbergioids sensu lato</taxon>
        <taxon>Dalbergieae</taxon>
        <taxon>Pterocarpus clade</taxon>
        <taxon>Stylosanthes</taxon>
    </lineage>
</organism>
<accession>A0ABU6TMD2</accession>
<comment type="caution">
    <text evidence="1">The sequence shown here is derived from an EMBL/GenBank/DDBJ whole genome shotgun (WGS) entry which is preliminary data.</text>
</comment>
<dbReference type="Proteomes" id="UP001341840">
    <property type="component" value="Unassembled WGS sequence"/>
</dbReference>
<protein>
    <submittedName>
        <fullName evidence="1">Uncharacterized protein</fullName>
    </submittedName>
</protein>
<sequence>MLLCPWSKRNPNLISLLSLPSLSAHPTSTHAAARRPFSSSCAPSLHCPPPSLLILFEYQEIHFHSCEDGRGFTSFKRKNHYRLLHLSDGALLRRSTQILTPRVLPPQ</sequence>
<reference evidence="1 2" key="1">
    <citation type="journal article" date="2023" name="Plants (Basel)">
        <title>Bridging the Gap: Combining Genomics and Transcriptomics Approaches to Understand Stylosanthes scabra, an Orphan Legume from the Brazilian Caatinga.</title>
        <authorList>
            <person name="Ferreira-Neto J.R.C."/>
            <person name="da Silva M.D."/>
            <person name="Binneck E."/>
            <person name="de Melo N.F."/>
            <person name="da Silva R.H."/>
            <person name="de Melo A.L.T.M."/>
            <person name="Pandolfi V."/>
            <person name="Bustamante F.O."/>
            <person name="Brasileiro-Vidal A.C."/>
            <person name="Benko-Iseppon A.M."/>
        </authorList>
    </citation>
    <scope>NUCLEOTIDE SEQUENCE [LARGE SCALE GENOMIC DNA]</scope>
    <source>
        <tissue evidence="1">Leaves</tissue>
    </source>
</reference>
<evidence type="ECO:0000313" key="2">
    <source>
        <dbReference type="Proteomes" id="UP001341840"/>
    </source>
</evidence>
<keyword evidence="2" id="KW-1185">Reference proteome</keyword>
<proteinExistence type="predicted"/>
<dbReference type="EMBL" id="JASCZI010091133">
    <property type="protein sequence ID" value="MED6149123.1"/>
    <property type="molecule type" value="Genomic_DNA"/>
</dbReference>
<name>A0ABU6TMD2_9FABA</name>